<dbReference type="AlphaFoldDB" id="A0A0F6W775"/>
<evidence type="ECO:0000313" key="3">
    <source>
        <dbReference type="Proteomes" id="UP000034883"/>
    </source>
</evidence>
<accession>A0A0F6W775</accession>
<keyword evidence="3" id="KW-1185">Reference proteome</keyword>
<evidence type="ECO:0000313" key="2">
    <source>
        <dbReference type="EMBL" id="AKF09167.1"/>
    </source>
</evidence>
<dbReference type="InterPro" id="IPR012675">
    <property type="entry name" value="Beta-grasp_dom_sf"/>
</dbReference>
<dbReference type="InterPro" id="IPR006058">
    <property type="entry name" value="2Fe2S_fd_BS"/>
</dbReference>
<dbReference type="Pfam" id="PF00111">
    <property type="entry name" value="Fer2"/>
    <property type="match status" value="1"/>
</dbReference>
<dbReference type="STRING" id="927083.DB32_006316"/>
<dbReference type="PROSITE" id="PS51085">
    <property type="entry name" value="2FE2S_FER_2"/>
    <property type="match status" value="1"/>
</dbReference>
<reference evidence="2 3" key="1">
    <citation type="submission" date="2015-03" db="EMBL/GenBank/DDBJ databases">
        <title>Genome assembly of Sandaracinus amylolyticus DSM 53668.</title>
        <authorList>
            <person name="Sharma G."/>
            <person name="Subramanian S."/>
        </authorList>
    </citation>
    <scope>NUCLEOTIDE SEQUENCE [LARGE SCALE GENOMIC DNA]</scope>
    <source>
        <strain evidence="2 3">DSM 53668</strain>
    </source>
</reference>
<evidence type="ECO:0000259" key="1">
    <source>
        <dbReference type="PROSITE" id="PS51085"/>
    </source>
</evidence>
<dbReference type="Gene3D" id="3.10.20.30">
    <property type="match status" value="1"/>
</dbReference>
<gene>
    <name evidence="2" type="ORF">DB32_006316</name>
</gene>
<dbReference type="KEGG" id="samy:DB32_006316"/>
<dbReference type="CDD" id="cd00207">
    <property type="entry name" value="fer2"/>
    <property type="match status" value="1"/>
</dbReference>
<dbReference type="Proteomes" id="UP000034883">
    <property type="component" value="Chromosome"/>
</dbReference>
<sequence>MGTALVDTCDEHPEAEVPFSCRSASCGTCRVRVKEGMALLSKPQDDELDVLEVFGDGKDVRLCCQINVVGEGKITLEVVEPE</sequence>
<dbReference type="GO" id="GO:0051537">
    <property type="term" value="F:2 iron, 2 sulfur cluster binding"/>
    <property type="evidence" value="ECO:0007669"/>
    <property type="project" value="InterPro"/>
</dbReference>
<protein>
    <recommendedName>
        <fullName evidence="1">2Fe-2S ferredoxin-type domain-containing protein</fullName>
    </recommendedName>
</protein>
<dbReference type="InterPro" id="IPR001041">
    <property type="entry name" value="2Fe-2S_ferredoxin-type"/>
</dbReference>
<dbReference type="EMBL" id="CP011125">
    <property type="protein sequence ID" value="AKF09167.1"/>
    <property type="molecule type" value="Genomic_DNA"/>
</dbReference>
<organism evidence="2 3">
    <name type="scientific">Sandaracinus amylolyticus</name>
    <dbReference type="NCBI Taxonomy" id="927083"/>
    <lineage>
        <taxon>Bacteria</taxon>
        <taxon>Pseudomonadati</taxon>
        <taxon>Myxococcota</taxon>
        <taxon>Polyangia</taxon>
        <taxon>Polyangiales</taxon>
        <taxon>Sandaracinaceae</taxon>
        <taxon>Sandaracinus</taxon>
    </lineage>
</organism>
<dbReference type="SUPFAM" id="SSF54292">
    <property type="entry name" value="2Fe-2S ferredoxin-like"/>
    <property type="match status" value="1"/>
</dbReference>
<feature type="domain" description="2Fe-2S ferredoxin-type" evidence="1">
    <location>
        <begin position="1"/>
        <end position="82"/>
    </location>
</feature>
<proteinExistence type="predicted"/>
<dbReference type="InterPro" id="IPR036010">
    <property type="entry name" value="2Fe-2S_ferredoxin-like_sf"/>
</dbReference>
<dbReference type="PROSITE" id="PS00197">
    <property type="entry name" value="2FE2S_FER_1"/>
    <property type="match status" value="1"/>
</dbReference>
<name>A0A0F6W775_9BACT</name>